<keyword evidence="2" id="KW-1133">Transmembrane helix</keyword>
<gene>
    <name evidence="3" type="ORF">COCSUDRAFT_63486</name>
</gene>
<dbReference type="AlphaFoldDB" id="I0YXJ7"/>
<keyword evidence="2" id="KW-0812">Transmembrane</keyword>
<feature type="region of interest" description="Disordered" evidence="1">
    <location>
        <begin position="101"/>
        <end position="140"/>
    </location>
</feature>
<keyword evidence="4" id="KW-1185">Reference proteome</keyword>
<name>I0YXJ7_COCSC</name>
<feature type="compositionally biased region" description="Pro residues" evidence="1">
    <location>
        <begin position="131"/>
        <end position="140"/>
    </location>
</feature>
<organism evidence="3 4">
    <name type="scientific">Coccomyxa subellipsoidea (strain C-169)</name>
    <name type="common">Green microalga</name>
    <dbReference type="NCBI Taxonomy" id="574566"/>
    <lineage>
        <taxon>Eukaryota</taxon>
        <taxon>Viridiplantae</taxon>
        <taxon>Chlorophyta</taxon>
        <taxon>core chlorophytes</taxon>
        <taxon>Trebouxiophyceae</taxon>
        <taxon>Trebouxiophyceae incertae sedis</taxon>
        <taxon>Coccomyxaceae</taxon>
        <taxon>Coccomyxa</taxon>
        <taxon>Coccomyxa subellipsoidea</taxon>
    </lineage>
</organism>
<dbReference type="OrthoDB" id="10460715at2759"/>
<proteinExistence type="predicted"/>
<evidence type="ECO:0000256" key="1">
    <source>
        <dbReference type="SAM" id="MobiDB-lite"/>
    </source>
</evidence>
<feature type="transmembrane region" description="Helical" evidence="2">
    <location>
        <begin position="12"/>
        <end position="30"/>
    </location>
</feature>
<dbReference type="GeneID" id="17041104"/>
<feature type="compositionally biased region" description="Polar residues" evidence="1">
    <location>
        <begin position="105"/>
        <end position="117"/>
    </location>
</feature>
<evidence type="ECO:0000313" key="4">
    <source>
        <dbReference type="Proteomes" id="UP000007264"/>
    </source>
</evidence>
<dbReference type="RefSeq" id="XP_005647660.1">
    <property type="nucleotide sequence ID" value="XM_005647603.1"/>
</dbReference>
<dbReference type="EMBL" id="AGSI01000008">
    <property type="protein sequence ID" value="EIE23116.1"/>
    <property type="molecule type" value="Genomic_DNA"/>
</dbReference>
<comment type="caution">
    <text evidence="3">The sequence shown here is derived from an EMBL/GenBank/DDBJ whole genome shotgun (WGS) entry which is preliminary data.</text>
</comment>
<accession>I0YXJ7</accession>
<evidence type="ECO:0000313" key="3">
    <source>
        <dbReference type="EMBL" id="EIE23116.1"/>
    </source>
</evidence>
<reference evidence="3 4" key="1">
    <citation type="journal article" date="2012" name="Genome Biol.">
        <title>The genome of the polar eukaryotic microalga coccomyxa subellipsoidea reveals traits of cold adaptation.</title>
        <authorList>
            <person name="Blanc G."/>
            <person name="Agarkova I."/>
            <person name="Grimwood J."/>
            <person name="Kuo A."/>
            <person name="Brueggeman A."/>
            <person name="Dunigan D."/>
            <person name="Gurnon J."/>
            <person name="Ladunga I."/>
            <person name="Lindquist E."/>
            <person name="Lucas S."/>
            <person name="Pangilinan J."/>
            <person name="Proschold T."/>
            <person name="Salamov A."/>
            <person name="Schmutz J."/>
            <person name="Weeks D."/>
            <person name="Yamada T."/>
            <person name="Claverie J.M."/>
            <person name="Grigoriev I."/>
            <person name="Van Etten J."/>
            <person name="Lomsadze A."/>
            <person name="Borodovsky M."/>
        </authorList>
    </citation>
    <scope>NUCLEOTIDE SEQUENCE [LARGE SCALE GENOMIC DNA]</scope>
    <source>
        <strain evidence="3 4">C-169</strain>
    </source>
</reference>
<feature type="transmembrane region" description="Helical" evidence="2">
    <location>
        <begin position="36"/>
        <end position="52"/>
    </location>
</feature>
<sequence length="140" mass="15198">MSCDSAYRYQWWLVVFNAAAQIGVVLSIITDTLEKHRIGICSVLAVLTVMLMDNANEFVTVHDKASGALADRATVFIAGCVLAAMMHIILIFAFGRTNAPAATQGPPTNGTYKTYENQMAERPVQEQHLASPPPSSYPPV</sequence>
<dbReference type="Proteomes" id="UP000007264">
    <property type="component" value="Unassembled WGS sequence"/>
</dbReference>
<keyword evidence="2" id="KW-0472">Membrane</keyword>
<dbReference type="KEGG" id="csl:COCSUDRAFT_63486"/>
<protein>
    <submittedName>
        <fullName evidence="3">Uncharacterized protein</fullName>
    </submittedName>
</protein>
<feature type="transmembrane region" description="Helical" evidence="2">
    <location>
        <begin position="73"/>
        <end position="94"/>
    </location>
</feature>
<evidence type="ECO:0000256" key="2">
    <source>
        <dbReference type="SAM" id="Phobius"/>
    </source>
</evidence>